<dbReference type="InterPro" id="IPR024036">
    <property type="entry name" value="tRNA-dHydroUridine_Synthase_C"/>
</dbReference>
<accession>A0A6N8GRV1</accession>
<keyword evidence="9" id="KW-1185">Reference proteome</keyword>
<sequence length="395" mass="42976">MDTRPTDTLPGPARLDLPPLQLGGLTIDVPVVLAPMAGVTNKAFRRLCREYGGGLYVTEMVTARALVERRPESMRIIDHDPDETPRSIQIYGVDAVHVGRAVRMVVEEDRADHIDLNFGCPVPKVTKRGGGSALPWKTDLFTAIVRTAVEEASRGGVPVTVKMRKGIDEAHLTHLEAGRIARDLGVAAVSLHGRTLEQHYSGTADWDAIAELREALPDVPVLGNGDIWSAEDAVRMVEQTGVDGVVIGRGCQGRPWLFGDLQAAFEGRPDRFRPGVAEVARTIYRHAELLVEMFGDEAKGLRDIRKHVAWYFKGYPVGGELRARMAQVPDLATLRELLAELDLTLGYPGPAVEGPRGRAGSPKRPHLPQGWLDSRELGDAERLGLVAAELDVSGG</sequence>
<dbReference type="GO" id="GO:0003723">
    <property type="term" value="F:RNA binding"/>
    <property type="evidence" value="ECO:0007669"/>
    <property type="project" value="TreeGrafter"/>
</dbReference>
<keyword evidence="5" id="KW-0521">NADP</keyword>
<dbReference type="InterPro" id="IPR013785">
    <property type="entry name" value="Aldolase_TIM"/>
</dbReference>
<evidence type="ECO:0000256" key="5">
    <source>
        <dbReference type="ARBA" id="ARBA00022857"/>
    </source>
</evidence>
<keyword evidence="6" id="KW-0560">Oxidoreductase</keyword>
<dbReference type="NCBIfam" id="TIGR00737">
    <property type="entry name" value="nifR3_yhdG"/>
    <property type="match status" value="1"/>
</dbReference>
<dbReference type="InterPro" id="IPR035587">
    <property type="entry name" value="DUS-like_FMN-bd"/>
</dbReference>
<name>A0A6N8GRV1_9MICC</name>
<evidence type="ECO:0000256" key="2">
    <source>
        <dbReference type="ARBA" id="ARBA00022630"/>
    </source>
</evidence>
<dbReference type="CDD" id="cd02801">
    <property type="entry name" value="DUS_like_FMN"/>
    <property type="match status" value="1"/>
</dbReference>
<dbReference type="RefSeq" id="WP_156269550.1">
    <property type="nucleotide sequence ID" value="NZ_WOGU01000008.1"/>
</dbReference>
<dbReference type="Pfam" id="PF01207">
    <property type="entry name" value="Dus"/>
    <property type="match status" value="1"/>
</dbReference>
<dbReference type="InterPro" id="IPR004652">
    <property type="entry name" value="DusB-like"/>
</dbReference>
<proteinExistence type="predicted"/>
<protein>
    <submittedName>
        <fullName evidence="8">tRNA dihydrouridine synthase DusB</fullName>
    </submittedName>
</protein>
<evidence type="ECO:0000313" key="8">
    <source>
        <dbReference type="EMBL" id="MUN63665.1"/>
    </source>
</evidence>
<keyword evidence="4" id="KW-0819">tRNA processing</keyword>
<reference evidence="8 9" key="1">
    <citation type="submission" date="2019-12" db="EMBL/GenBank/DDBJ databases">
        <authorList>
            <person name="Shi Y."/>
        </authorList>
    </citation>
    <scope>NUCLEOTIDE SEQUENCE [LARGE SCALE GENOMIC DNA]</scope>
    <source>
        <strain evidence="8 9">JCM 17929</strain>
    </source>
</reference>
<dbReference type="GO" id="GO:0017150">
    <property type="term" value="F:tRNA dihydrouridine synthase activity"/>
    <property type="evidence" value="ECO:0007669"/>
    <property type="project" value="InterPro"/>
</dbReference>
<dbReference type="GO" id="GO:0050660">
    <property type="term" value="F:flavin adenine dinucleotide binding"/>
    <property type="evidence" value="ECO:0007669"/>
    <property type="project" value="InterPro"/>
</dbReference>
<dbReference type="SUPFAM" id="SSF51395">
    <property type="entry name" value="FMN-linked oxidoreductases"/>
    <property type="match status" value="1"/>
</dbReference>
<dbReference type="PANTHER" id="PTHR45846">
    <property type="entry name" value="TRNA-DIHYDROURIDINE(47) SYNTHASE [NAD(P)(+)]-LIKE"/>
    <property type="match status" value="1"/>
</dbReference>
<evidence type="ECO:0000256" key="6">
    <source>
        <dbReference type="ARBA" id="ARBA00023002"/>
    </source>
</evidence>
<keyword evidence="3" id="KW-0288">FMN</keyword>
<feature type="domain" description="DUS-like FMN-binding" evidence="7">
    <location>
        <begin position="33"/>
        <end position="334"/>
    </location>
</feature>
<keyword evidence="2" id="KW-0285">Flavoprotein</keyword>
<dbReference type="AlphaFoldDB" id="A0A6N8GRV1"/>
<comment type="cofactor">
    <cofactor evidence="1">
        <name>FMN</name>
        <dbReference type="ChEBI" id="CHEBI:58210"/>
    </cofactor>
</comment>
<gene>
    <name evidence="8" type="primary">dusB</name>
    <name evidence="8" type="ORF">GMA12_10995</name>
</gene>
<dbReference type="PROSITE" id="PS01136">
    <property type="entry name" value="UPF0034"/>
    <property type="match status" value="1"/>
</dbReference>
<dbReference type="PANTHER" id="PTHR45846:SF1">
    <property type="entry name" value="TRNA-DIHYDROURIDINE(47) SYNTHASE [NAD(P)(+)]-LIKE"/>
    <property type="match status" value="1"/>
</dbReference>
<evidence type="ECO:0000256" key="3">
    <source>
        <dbReference type="ARBA" id="ARBA00022643"/>
    </source>
</evidence>
<evidence type="ECO:0000256" key="4">
    <source>
        <dbReference type="ARBA" id="ARBA00022694"/>
    </source>
</evidence>
<evidence type="ECO:0000259" key="7">
    <source>
        <dbReference type="Pfam" id="PF01207"/>
    </source>
</evidence>
<dbReference type="Gene3D" id="1.10.1200.80">
    <property type="entry name" value="Putative flavin oxidoreducatase, domain 2"/>
    <property type="match status" value="1"/>
</dbReference>
<evidence type="ECO:0000313" key="9">
    <source>
        <dbReference type="Proteomes" id="UP000436989"/>
    </source>
</evidence>
<dbReference type="Gene3D" id="3.20.20.70">
    <property type="entry name" value="Aldolase class I"/>
    <property type="match status" value="1"/>
</dbReference>
<dbReference type="InterPro" id="IPR018517">
    <property type="entry name" value="tRNA_hU_synthase_CS"/>
</dbReference>
<evidence type="ECO:0000256" key="1">
    <source>
        <dbReference type="ARBA" id="ARBA00001917"/>
    </source>
</evidence>
<dbReference type="EMBL" id="WOGU01000008">
    <property type="protein sequence ID" value="MUN63665.1"/>
    <property type="molecule type" value="Genomic_DNA"/>
</dbReference>
<dbReference type="Proteomes" id="UP000436989">
    <property type="component" value="Unassembled WGS sequence"/>
</dbReference>
<comment type="caution">
    <text evidence="8">The sequence shown here is derived from an EMBL/GenBank/DDBJ whole genome shotgun (WGS) entry which is preliminary data.</text>
</comment>
<organism evidence="8 9">
    <name type="scientific">Kocuria sediminis</name>
    <dbReference type="NCBI Taxonomy" id="1038857"/>
    <lineage>
        <taxon>Bacteria</taxon>
        <taxon>Bacillati</taxon>
        <taxon>Actinomycetota</taxon>
        <taxon>Actinomycetes</taxon>
        <taxon>Micrococcales</taxon>
        <taxon>Micrococcaceae</taxon>
        <taxon>Kocuria</taxon>
    </lineage>
</organism>